<sequence>MVLPLIAAAGLKIFALVPILLGGLGLLALKALFFGKIALLVAGIIAFQKIFGGSNVASGFFGKNPAPVWYDTGAPGNWPAGGSAGLQHQGYRSFDIADAKVDAHNLAYSAHAPVANDTD</sequence>
<keyword evidence="1" id="KW-0812">Transmembrane</keyword>
<keyword evidence="1" id="KW-0472">Membrane</keyword>
<reference evidence="2 3" key="1">
    <citation type="submission" date="2015-04" db="EMBL/GenBank/DDBJ databases">
        <title>Lasius niger genome sequencing.</title>
        <authorList>
            <person name="Konorov E.A."/>
            <person name="Nikitin M.A."/>
            <person name="Kirill M.V."/>
            <person name="Chang P."/>
        </authorList>
    </citation>
    <scope>NUCLEOTIDE SEQUENCE [LARGE SCALE GENOMIC DNA]</scope>
    <source>
        <tissue evidence="2">Whole</tissue>
    </source>
</reference>
<dbReference type="PaxDb" id="67767-A0A0J7KZJ5"/>
<keyword evidence="1" id="KW-1133">Transmembrane helix</keyword>
<dbReference type="OrthoDB" id="8191402at2759"/>
<dbReference type="Proteomes" id="UP000036403">
    <property type="component" value="Unassembled WGS sequence"/>
</dbReference>
<accession>A0A0J7KZJ5</accession>
<dbReference type="GO" id="GO:0016020">
    <property type="term" value="C:membrane"/>
    <property type="evidence" value="ECO:0007669"/>
    <property type="project" value="TreeGrafter"/>
</dbReference>
<dbReference type="EMBL" id="LBMM01001841">
    <property type="protein sequence ID" value="KMQ95664.1"/>
    <property type="molecule type" value="Genomic_DNA"/>
</dbReference>
<name>A0A0J7KZJ5_LASNI</name>
<feature type="transmembrane region" description="Helical" evidence="1">
    <location>
        <begin position="6"/>
        <end position="29"/>
    </location>
</feature>
<dbReference type="PANTHER" id="PTHR21879">
    <property type="entry name" value="FI03362P-RELATED-RELATED"/>
    <property type="match status" value="1"/>
</dbReference>
<keyword evidence="3" id="KW-1185">Reference proteome</keyword>
<dbReference type="InterPro" id="IPR012464">
    <property type="entry name" value="DUF1676"/>
</dbReference>
<evidence type="ECO:0000313" key="2">
    <source>
        <dbReference type="EMBL" id="KMQ95664.1"/>
    </source>
</evidence>
<protein>
    <submittedName>
        <fullName evidence="2">Uncharacterized protein</fullName>
    </submittedName>
</protein>
<proteinExistence type="predicted"/>
<gene>
    <name evidence="2" type="ORF">RF55_4113</name>
</gene>
<evidence type="ECO:0000256" key="1">
    <source>
        <dbReference type="SAM" id="Phobius"/>
    </source>
</evidence>
<comment type="caution">
    <text evidence="2">The sequence shown here is derived from an EMBL/GenBank/DDBJ whole genome shotgun (WGS) entry which is preliminary data.</text>
</comment>
<dbReference type="Pfam" id="PF07898">
    <property type="entry name" value="DUF1676"/>
    <property type="match status" value="1"/>
</dbReference>
<dbReference type="STRING" id="67767.A0A0J7KZJ5"/>
<dbReference type="PANTHER" id="PTHR21879:SF17">
    <property type="entry name" value="LD24139P"/>
    <property type="match status" value="1"/>
</dbReference>
<evidence type="ECO:0000313" key="3">
    <source>
        <dbReference type="Proteomes" id="UP000036403"/>
    </source>
</evidence>
<dbReference type="AlphaFoldDB" id="A0A0J7KZJ5"/>
<organism evidence="2 3">
    <name type="scientific">Lasius niger</name>
    <name type="common">Black garden ant</name>
    <dbReference type="NCBI Taxonomy" id="67767"/>
    <lineage>
        <taxon>Eukaryota</taxon>
        <taxon>Metazoa</taxon>
        <taxon>Ecdysozoa</taxon>
        <taxon>Arthropoda</taxon>
        <taxon>Hexapoda</taxon>
        <taxon>Insecta</taxon>
        <taxon>Pterygota</taxon>
        <taxon>Neoptera</taxon>
        <taxon>Endopterygota</taxon>
        <taxon>Hymenoptera</taxon>
        <taxon>Apocrita</taxon>
        <taxon>Aculeata</taxon>
        <taxon>Formicoidea</taxon>
        <taxon>Formicidae</taxon>
        <taxon>Formicinae</taxon>
        <taxon>Lasius</taxon>
        <taxon>Lasius</taxon>
    </lineage>
</organism>